<feature type="coiled-coil region" evidence="4">
    <location>
        <begin position="46"/>
        <end position="80"/>
    </location>
</feature>
<dbReference type="SUPFAM" id="SSF51206">
    <property type="entry name" value="cAMP-binding domain-like"/>
    <property type="match status" value="1"/>
</dbReference>
<dbReference type="Pfam" id="PF13545">
    <property type="entry name" value="HTH_Crp_2"/>
    <property type="match status" value="1"/>
</dbReference>
<dbReference type="CDD" id="cd00092">
    <property type="entry name" value="HTH_CRP"/>
    <property type="match status" value="1"/>
</dbReference>
<gene>
    <name evidence="7" type="ORF">F6J89_03795</name>
</gene>
<dbReference type="GO" id="GO:0006355">
    <property type="term" value="P:regulation of DNA-templated transcription"/>
    <property type="evidence" value="ECO:0007669"/>
    <property type="project" value="InterPro"/>
</dbReference>
<organism evidence="7">
    <name type="scientific">Symploca sp. SIO1C4</name>
    <dbReference type="NCBI Taxonomy" id="2607765"/>
    <lineage>
        <taxon>Bacteria</taxon>
        <taxon>Bacillati</taxon>
        <taxon>Cyanobacteriota</taxon>
        <taxon>Cyanophyceae</taxon>
        <taxon>Coleofasciculales</taxon>
        <taxon>Coleofasciculaceae</taxon>
        <taxon>Symploca</taxon>
    </lineage>
</organism>
<evidence type="ECO:0000256" key="2">
    <source>
        <dbReference type="ARBA" id="ARBA00023125"/>
    </source>
</evidence>
<dbReference type="SMART" id="SM00091">
    <property type="entry name" value="PAS"/>
    <property type="match status" value="1"/>
</dbReference>
<dbReference type="InterPro" id="IPR018490">
    <property type="entry name" value="cNMP-bd_dom_sf"/>
</dbReference>
<sequence>MEVDIFAQQLQAFQQRLAELYQAVGDPRQQSTNLLPAVYKELGVASEQLQVAVEELLQKKEELAATQSQLEAEIQHHNELFESMLYAYLVTDTDGNILEANRIAAIFFNVPQQFLVDKPLTLFIVQPELQGFESKLQQLLQRESVQEWQVRLQPHQGDSFKAIITVAPVHDNQGKLVTLRWVVREISKLKQTLKVLESNDYDPKHNYPKYSYAKGETIHLEQQIIWLVSRGLVKLSTINENGEEMLVGLAGTSMSFSSGMTALNNYQATALSEEVELVRIAWTEIDVYPRLKQNFLAQINRRLKQTELLLAISGKQQVKERLQHFLLFLKQEIGQSVAEGTLLNVRFTHQELANACRTTRVTITRELGKLQQQGKIPFDSKHCIILRDGFGE</sequence>
<dbReference type="SUPFAM" id="SSF55785">
    <property type="entry name" value="PYP-like sensor domain (PAS domain)"/>
    <property type="match status" value="1"/>
</dbReference>
<comment type="caution">
    <text evidence="7">The sequence shown here is derived from an EMBL/GenBank/DDBJ whole genome shotgun (WGS) entry which is preliminary data.</text>
</comment>
<dbReference type="InterPro" id="IPR012318">
    <property type="entry name" value="HTH_CRP"/>
</dbReference>
<dbReference type="NCBIfam" id="TIGR00229">
    <property type="entry name" value="sensory_box"/>
    <property type="match status" value="1"/>
</dbReference>
<dbReference type="InterPro" id="IPR036390">
    <property type="entry name" value="WH_DNA-bd_sf"/>
</dbReference>
<accession>A0A6B3N0Z8</accession>
<keyword evidence="3" id="KW-0804">Transcription</keyword>
<keyword evidence="4" id="KW-0175">Coiled coil</keyword>
<dbReference type="InterPro" id="IPR013767">
    <property type="entry name" value="PAS_fold"/>
</dbReference>
<dbReference type="EMBL" id="JAAHFQ010000047">
    <property type="protein sequence ID" value="NER26759.1"/>
    <property type="molecule type" value="Genomic_DNA"/>
</dbReference>
<dbReference type="AlphaFoldDB" id="A0A6B3N0Z8"/>
<dbReference type="CDD" id="cd00130">
    <property type="entry name" value="PAS"/>
    <property type="match status" value="1"/>
</dbReference>
<proteinExistence type="predicted"/>
<dbReference type="Pfam" id="PF00989">
    <property type="entry name" value="PAS"/>
    <property type="match status" value="1"/>
</dbReference>
<feature type="domain" description="HTH crp-type" evidence="6">
    <location>
        <begin position="316"/>
        <end position="389"/>
    </location>
</feature>
<dbReference type="Gene3D" id="2.60.120.10">
    <property type="entry name" value="Jelly Rolls"/>
    <property type="match status" value="1"/>
</dbReference>
<dbReference type="Gene3D" id="1.10.10.10">
    <property type="entry name" value="Winged helix-like DNA-binding domain superfamily/Winged helix DNA-binding domain"/>
    <property type="match status" value="1"/>
</dbReference>
<dbReference type="InterPro" id="IPR000014">
    <property type="entry name" value="PAS"/>
</dbReference>
<dbReference type="InterPro" id="IPR036388">
    <property type="entry name" value="WH-like_DNA-bd_sf"/>
</dbReference>
<evidence type="ECO:0000313" key="7">
    <source>
        <dbReference type="EMBL" id="NER26759.1"/>
    </source>
</evidence>
<name>A0A6B3N0Z8_9CYAN</name>
<reference evidence="7" key="1">
    <citation type="submission" date="2019-11" db="EMBL/GenBank/DDBJ databases">
        <title>Genomic insights into an expanded diversity of filamentous marine cyanobacteria reveals the extraordinary biosynthetic potential of Moorea and Okeania.</title>
        <authorList>
            <person name="Ferreira Leao T."/>
            <person name="Wang M."/>
            <person name="Moss N."/>
            <person name="Da Silva R."/>
            <person name="Sanders J."/>
            <person name="Nurk S."/>
            <person name="Gurevich A."/>
            <person name="Humphrey G."/>
            <person name="Reher R."/>
            <person name="Zhu Q."/>
            <person name="Belda-Ferre P."/>
            <person name="Glukhov E."/>
            <person name="Rex R."/>
            <person name="Dorrestein P.C."/>
            <person name="Knight R."/>
            <person name="Pevzner P."/>
            <person name="Gerwick W.H."/>
            <person name="Gerwick L."/>
        </authorList>
    </citation>
    <scope>NUCLEOTIDE SEQUENCE</scope>
    <source>
        <strain evidence="7">SIO1C4</strain>
    </source>
</reference>
<dbReference type="InterPro" id="IPR000700">
    <property type="entry name" value="PAS-assoc_C"/>
</dbReference>
<evidence type="ECO:0000256" key="3">
    <source>
        <dbReference type="ARBA" id="ARBA00023163"/>
    </source>
</evidence>
<dbReference type="Gene3D" id="3.30.450.20">
    <property type="entry name" value="PAS domain"/>
    <property type="match status" value="1"/>
</dbReference>
<dbReference type="PROSITE" id="PS51063">
    <property type="entry name" value="HTH_CRP_2"/>
    <property type="match status" value="1"/>
</dbReference>
<keyword evidence="2" id="KW-0238">DNA-binding</keyword>
<protein>
    <submittedName>
        <fullName evidence="7">PAS domain S-box protein</fullName>
    </submittedName>
</protein>
<evidence type="ECO:0000256" key="4">
    <source>
        <dbReference type="SAM" id="Coils"/>
    </source>
</evidence>
<dbReference type="PROSITE" id="PS50113">
    <property type="entry name" value="PAC"/>
    <property type="match status" value="1"/>
</dbReference>
<dbReference type="GO" id="GO:0003677">
    <property type="term" value="F:DNA binding"/>
    <property type="evidence" value="ECO:0007669"/>
    <property type="project" value="UniProtKB-KW"/>
</dbReference>
<evidence type="ECO:0000259" key="6">
    <source>
        <dbReference type="PROSITE" id="PS51063"/>
    </source>
</evidence>
<evidence type="ECO:0000256" key="1">
    <source>
        <dbReference type="ARBA" id="ARBA00023015"/>
    </source>
</evidence>
<dbReference type="InterPro" id="IPR035965">
    <property type="entry name" value="PAS-like_dom_sf"/>
</dbReference>
<dbReference type="SUPFAM" id="SSF46785">
    <property type="entry name" value="Winged helix' DNA-binding domain"/>
    <property type="match status" value="1"/>
</dbReference>
<dbReference type="InterPro" id="IPR014710">
    <property type="entry name" value="RmlC-like_jellyroll"/>
</dbReference>
<keyword evidence="1" id="KW-0805">Transcription regulation</keyword>
<feature type="domain" description="PAC" evidence="5">
    <location>
        <begin position="146"/>
        <end position="198"/>
    </location>
</feature>
<evidence type="ECO:0000259" key="5">
    <source>
        <dbReference type="PROSITE" id="PS50113"/>
    </source>
</evidence>
<dbReference type="SMART" id="SM00419">
    <property type="entry name" value="HTH_CRP"/>
    <property type="match status" value="1"/>
</dbReference>